<dbReference type="SUPFAM" id="SSF54001">
    <property type="entry name" value="Cysteine proteinases"/>
    <property type="match status" value="1"/>
</dbReference>
<accession>A0A821WXF4</accession>
<feature type="non-terminal residue" evidence="1">
    <location>
        <position position="1"/>
    </location>
</feature>
<sequence>MRYIVFKSISDYILTLRSGPTWGEQDYIRIEHGTNTCDIAEYVSQVEFKKNN</sequence>
<proteinExistence type="predicted"/>
<organism evidence="1 2">
    <name type="scientific">Rotaria socialis</name>
    <dbReference type="NCBI Taxonomy" id="392032"/>
    <lineage>
        <taxon>Eukaryota</taxon>
        <taxon>Metazoa</taxon>
        <taxon>Spiralia</taxon>
        <taxon>Gnathifera</taxon>
        <taxon>Rotifera</taxon>
        <taxon>Eurotatoria</taxon>
        <taxon>Bdelloidea</taxon>
        <taxon>Philodinida</taxon>
        <taxon>Philodinidae</taxon>
        <taxon>Rotaria</taxon>
    </lineage>
</organism>
<name>A0A821WXF4_9BILA</name>
<reference evidence="1" key="1">
    <citation type="submission" date="2021-02" db="EMBL/GenBank/DDBJ databases">
        <authorList>
            <person name="Nowell W R."/>
        </authorList>
    </citation>
    <scope>NUCLEOTIDE SEQUENCE</scope>
</reference>
<evidence type="ECO:0000313" key="2">
    <source>
        <dbReference type="Proteomes" id="UP000663838"/>
    </source>
</evidence>
<comment type="caution">
    <text evidence="1">The sequence shown here is derived from an EMBL/GenBank/DDBJ whole genome shotgun (WGS) entry which is preliminary data.</text>
</comment>
<dbReference type="EMBL" id="CAJOBS010008972">
    <property type="protein sequence ID" value="CAF4932986.1"/>
    <property type="molecule type" value="Genomic_DNA"/>
</dbReference>
<dbReference type="Proteomes" id="UP000663838">
    <property type="component" value="Unassembled WGS sequence"/>
</dbReference>
<protein>
    <submittedName>
        <fullName evidence="1">Uncharacterized protein</fullName>
    </submittedName>
</protein>
<gene>
    <name evidence="1" type="ORF">TOA249_LOCUS32878</name>
</gene>
<dbReference type="Gene3D" id="2.40.50.170">
    <property type="entry name" value="Cysteine proteinases. Chain C"/>
    <property type="match status" value="1"/>
</dbReference>
<dbReference type="AlphaFoldDB" id="A0A821WXF4"/>
<dbReference type="InterPro" id="IPR038765">
    <property type="entry name" value="Papain-like_cys_pep_sf"/>
</dbReference>
<evidence type="ECO:0000313" key="1">
    <source>
        <dbReference type="EMBL" id="CAF4932986.1"/>
    </source>
</evidence>